<evidence type="ECO:0000313" key="10">
    <source>
        <dbReference type="Proteomes" id="UP001642483"/>
    </source>
</evidence>
<comment type="caution">
    <text evidence="9">The sequence shown here is derived from an EMBL/GenBank/DDBJ whole genome shotgun (WGS) entry which is preliminary data.</text>
</comment>
<dbReference type="Gene3D" id="4.10.400.10">
    <property type="entry name" value="Low-density Lipoprotein Receptor"/>
    <property type="match status" value="6"/>
</dbReference>
<feature type="transmembrane region" description="Helical" evidence="8">
    <location>
        <begin position="768"/>
        <end position="788"/>
    </location>
</feature>
<keyword evidence="3" id="KW-0677">Repeat</keyword>
<feature type="disulfide bond" evidence="7">
    <location>
        <begin position="280"/>
        <end position="295"/>
    </location>
</feature>
<dbReference type="Gene3D" id="1.20.1070.10">
    <property type="entry name" value="Rhodopsin 7-helix transmembrane proteins"/>
    <property type="match status" value="1"/>
</dbReference>
<dbReference type="SUPFAM" id="SSF81321">
    <property type="entry name" value="Family A G protein-coupled receptor-like"/>
    <property type="match status" value="1"/>
</dbReference>
<dbReference type="Pfam" id="PF00057">
    <property type="entry name" value="Ldl_recept_a"/>
    <property type="match status" value="1"/>
</dbReference>
<dbReference type="InterPro" id="IPR050685">
    <property type="entry name" value="LDLR"/>
</dbReference>
<feature type="disulfide bond" evidence="7">
    <location>
        <begin position="661"/>
        <end position="676"/>
    </location>
</feature>
<dbReference type="PANTHER" id="PTHR24270">
    <property type="entry name" value="LOW-DENSITY LIPOPROTEIN RECEPTOR-RELATED"/>
    <property type="match status" value="1"/>
</dbReference>
<comment type="caution">
    <text evidence="7">Lacks conserved residue(s) required for the propagation of feature annotation.</text>
</comment>
<proteinExistence type="predicted"/>
<dbReference type="CDD" id="cd00112">
    <property type="entry name" value="LDLa"/>
    <property type="match status" value="1"/>
</dbReference>
<reference evidence="9 10" key="1">
    <citation type="submission" date="2024-02" db="EMBL/GenBank/DDBJ databases">
        <authorList>
            <person name="Daric V."/>
            <person name="Darras S."/>
        </authorList>
    </citation>
    <scope>NUCLEOTIDE SEQUENCE [LARGE SCALE GENOMIC DNA]</scope>
</reference>
<evidence type="ECO:0000313" key="9">
    <source>
        <dbReference type="EMBL" id="CAK8686061.1"/>
    </source>
</evidence>
<accession>A0ABP0G2I6</accession>
<evidence type="ECO:0000256" key="3">
    <source>
        <dbReference type="ARBA" id="ARBA00022737"/>
    </source>
</evidence>
<evidence type="ECO:0000256" key="6">
    <source>
        <dbReference type="ARBA" id="ARBA00023157"/>
    </source>
</evidence>
<dbReference type="PRINTS" id="PR00261">
    <property type="entry name" value="LDLRECEPTOR"/>
</dbReference>
<keyword evidence="6 7" id="KW-1015">Disulfide bond</keyword>
<evidence type="ECO:0000256" key="8">
    <source>
        <dbReference type="SAM" id="Phobius"/>
    </source>
</evidence>
<comment type="subcellular location">
    <subcellularLocation>
        <location evidence="1">Membrane</location>
        <topology evidence="1">Single-pass membrane protein</topology>
    </subcellularLocation>
</comment>
<name>A0ABP0G2I6_CLALP</name>
<dbReference type="Proteomes" id="UP001642483">
    <property type="component" value="Unassembled WGS sequence"/>
</dbReference>
<dbReference type="EMBL" id="CAWYQH010000101">
    <property type="protein sequence ID" value="CAK8686061.1"/>
    <property type="molecule type" value="Genomic_DNA"/>
</dbReference>
<feature type="disulfide bond" evidence="7">
    <location>
        <begin position="179"/>
        <end position="194"/>
    </location>
</feature>
<dbReference type="InterPro" id="IPR036055">
    <property type="entry name" value="LDL_receptor-like_sf"/>
</dbReference>
<evidence type="ECO:0000256" key="7">
    <source>
        <dbReference type="PROSITE-ProRule" id="PRU00124"/>
    </source>
</evidence>
<sequence length="813" mass="92477">MHGDIPARIFYLSLGDCHYYRPRCQPSEFNCKCEDDARGDSRECKPQSWVCDGQPDCSNGADEIDCRCDPGEYQCYDGVGVRFYQCINDSRVCNEAWDCVNQRDEYEKCRGGFQCNNGVYKLVDIFCNQFADPNDYSFSYYENNFAWIDGCQQRRCDCFKEGNDTCVDGIRCYRDWDKCNRYANCEDGSDEWNCPTCLMMEQIPCACNKVDDYSCKGKGSLCYKHDDKCNGYAQCPDGSDEWNCSSCPSTQALRCTCNKIDDYSCKGSVGRVCYKDNERCDTRKDCADSSDEMNCYCPEDKFTCSCFRKNFPICNMTKGCISMKYVNDGKFDCDSGNDEEYIKSWDKMIWGSCNFDVLRLENQSFSIPPWCDNSTCTNVPSLECSKHDCNMTDAVCFSFCSDKKTSVSNAIRIFQCTNQSIILDQNFCNGKEDCNDGSDEITFQSGFKCSAKLSTIRCVLPQWNLYDDKPQCYDNSDLCFSSDGSFHCFKCLDNRLIISPKQVCDGVIDCFDLSDECLCENPSLPQCLDVFSRSSQCNFLKFWKMESNDASNTLPSLRVGKDLMTCKNKQGDTLTVQCDGRPECLDFSDECKSCLNTPAFCNDTCRTYYPMGDRYCDGYIDEAWKYLKDTNCSKGFDEKNCPKRFQCKAGGRISIDILQQCDGKIDCDDGIDEKDCFNRYYCTTKLGNLISIPKTSVLNGKQDCVDGSDEYSQLFSSALNLIDSLDLKIWLWLVTILTIFGNGYVAAMSIQKYRRKRSPDASVSNHILITNLAVSDCLMGVYLLIILLKDIQYTGNFIYQAIFNFSLCSLDSP</sequence>
<feature type="transmembrane region" description="Helical" evidence="8">
    <location>
        <begin position="729"/>
        <end position="747"/>
    </location>
</feature>
<dbReference type="InterPro" id="IPR002172">
    <property type="entry name" value="LDrepeatLR_classA_rpt"/>
</dbReference>
<feature type="disulfide bond" evidence="7">
    <location>
        <begin position="51"/>
        <end position="66"/>
    </location>
</feature>
<evidence type="ECO:0008006" key="11">
    <source>
        <dbReference type="Google" id="ProtNLM"/>
    </source>
</evidence>
<keyword evidence="2 8" id="KW-0812">Transmembrane</keyword>
<feature type="disulfide bond" evidence="7">
    <location>
        <begin position="229"/>
        <end position="244"/>
    </location>
</feature>
<feature type="disulfide bond" evidence="7">
    <location>
        <begin position="416"/>
        <end position="434"/>
    </location>
</feature>
<evidence type="ECO:0000256" key="5">
    <source>
        <dbReference type="ARBA" id="ARBA00023136"/>
    </source>
</evidence>
<dbReference type="SMART" id="SM00192">
    <property type="entry name" value="LDLa"/>
    <property type="match status" value="10"/>
</dbReference>
<gene>
    <name evidence="9" type="ORF">CVLEPA_LOCUS17973</name>
</gene>
<evidence type="ECO:0000256" key="2">
    <source>
        <dbReference type="ARBA" id="ARBA00022692"/>
    </source>
</evidence>
<organism evidence="9 10">
    <name type="scientific">Clavelina lepadiformis</name>
    <name type="common">Light-bulb sea squirt</name>
    <name type="synonym">Ascidia lepadiformis</name>
    <dbReference type="NCBI Taxonomy" id="159417"/>
    <lineage>
        <taxon>Eukaryota</taxon>
        <taxon>Metazoa</taxon>
        <taxon>Chordata</taxon>
        <taxon>Tunicata</taxon>
        <taxon>Ascidiacea</taxon>
        <taxon>Aplousobranchia</taxon>
        <taxon>Clavelinidae</taxon>
        <taxon>Clavelina</taxon>
    </lineage>
</organism>
<dbReference type="PROSITE" id="PS50068">
    <property type="entry name" value="LDLRA_2"/>
    <property type="match status" value="7"/>
</dbReference>
<keyword evidence="4 8" id="KW-1133">Transmembrane helix</keyword>
<protein>
    <recommendedName>
        <fullName evidence="11">G-protein coupled receptor GRL101-like protein</fullName>
    </recommendedName>
</protein>
<dbReference type="SUPFAM" id="SSF57424">
    <property type="entry name" value="LDL receptor-like module"/>
    <property type="match status" value="4"/>
</dbReference>
<evidence type="ECO:0000256" key="1">
    <source>
        <dbReference type="ARBA" id="ARBA00004167"/>
    </source>
</evidence>
<evidence type="ECO:0000256" key="4">
    <source>
        <dbReference type="ARBA" id="ARBA00022989"/>
    </source>
</evidence>
<keyword evidence="5 8" id="KW-0472">Membrane</keyword>
<keyword evidence="10" id="KW-1185">Reference proteome</keyword>